<dbReference type="PROSITE" id="PS50931">
    <property type="entry name" value="HTH_LYSR"/>
    <property type="match status" value="1"/>
</dbReference>
<dbReference type="EMBL" id="JPWI01000009">
    <property type="protein sequence ID" value="RCK44581.1"/>
    <property type="molecule type" value="Genomic_DNA"/>
</dbReference>
<dbReference type="PANTHER" id="PTHR30537">
    <property type="entry name" value="HTH-TYPE TRANSCRIPTIONAL REGULATOR"/>
    <property type="match status" value="1"/>
</dbReference>
<dbReference type="InterPro" id="IPR000847">
    <property type="entry name" value="LysR_HTH_N"/>
</dbReference>
<dbReference type="InterPro" id="IPR036388">
    <property type="entry name" value="WH-like_DNA-bd_sf"/>
</dbReference>
<name>A0A367WVQ1_9PROT</name>
<dbReference type="GO" id="GO:0003700">
    <property type="term" value="F:DNA-binding transcription factor activity"/>
    <property type="evidence" value="ECO:0007669"/>
    <property type="project" value="InterPro"/>
</dbReference>
<gene>
    <name evidence="6" type="ORF">TH30_14510</name>
</gene>
<dbReference type="Gene3D" id="3.40.190.290">
    <property type="match status" value="1"/>
</dbReference>
<evidence type="ECO:0000313" key="7">
    <source>
        <dbReference type="Proteomes" id="UP000252255"/>
    </source>
</evidence>
<keyword evidence="2" id="KW-0805">Transcription regulation</keyword>
<comment type="similarity">
    <text evidence="1">Belongs to the LysR transcriptional regulatory family.</text>
</comment>
<dbReference type="AlphaFoldDB" id="A0A367WVQ1"/>
<dbReference type="GO" id="GO:0006351">
    <property type="term" value="P:DNA-templated transcription"/>
    <property type="evidence" value="ECO:0007669"/>
    <property type="project" value="TreeGrafter"/>
</dbReference>
<dbReference type="InterPro" id="IPR058163">
    <property type="entry name" value="LysR-type_TF_proteobact-type"/>
</dbReference>
<organism evidence="6 7">
    <name type="scientific">Thalassospira profundimaris</name>
    <dbReference type="NCBI Taxonomy" id="502049"/>
    <lineage>
        <taxon>Bacteria</taxon>
        <taxon>Pseudomonadati</taxon>
        <taxon>Pseudomonadota</taxon>
        <taxon>Alphaproteobacteria</taxon>
        <taxon>Rhodospirillales</taxon>
        <taxon>Thalassospiraceae</taxon>
        <taxon>Thalassospira</taxon>
    </lineage>
</organism>
<keyword evidence="3" id="KW-0238">DNA-binding</keyword>
<dbReference type="InterPro" id="IPR005119">
    <property type="entry name" value="LysR_subst-bd"/>
</dbReference>
<dbReference type="RefSeq" id="WP_114098877.1">
    <property type="nucleotide sequence ID" value="NZ_JPWI01000009.1"/>
</dbReference>
<accession>A0A367WVQ1</accession>
<dbReference type="Gene3D" id="1.10.10.10">
    <property type="entry name" value="Winged helix-like DNA-binding domain superfamily/Winged helix DNA-binding domain"/>
    <property type="match status" value="1"/>
</dbReference>
<evidence type="ECO:0000313" key="6">
    <source>
        <dbReference type="EMBL" id="RCK44581.1"/>
    </source>
</evidence>
<dbReference type="Proteomes" id="UP000252255">
    <property type="component" value="Unassembled WGS sequence"/>
</dbReference>
<protein>
    <submittedName>
        <fullName evidence="6">Transcriptional regulator</fullName>
    </submittedName>
</protein>
<evidence type="ECO:0000256" key="3">
    <source>
        <dbReference type="ARBA" id="ARBA00023125"/>
    </source>
</evidence>
<dbReference type="Pfam" id="PF00126">
    <property type="entry name" value="HTH_1"/>
    <property type="match status" value="1"/>
</dbReference>
<evidence type="ECO:0000259" key="5">
    <source>
        <dbReference type="PROSITE" id="PS50931"/>
    </source>
</evidence>
<dbReference type="GO" id="GO:0043565">
    <property type="term" value="F:sequence-specific DNA binding"/>
    <property type="evidence" value="ECO:0007669"/>
    <property type="project" value="TreeGrafter"/>
</dbReference>
<evidence type="ECO:0000256" key="4">
    <source>
        <dbReference type="ARBA" id="ARBA00023163"/>
    </source>
</evidence>
<reference evidence="6 7" key="1">
    <citation type="submission" date="2014-07" db="EMBL/GenBank/DDBJ databases">
        <title>Draft genome sequence of Thalassospira profundimaris PR54-5.</title>
        <authorList>
            <person name="Lai Q."/>
            <person name="Shao Z."/>
        </authorList>
    </citation>
    <scope>NUCLEOTIDE SEQUENCE [LARGE SCALE GENOMIC DNA]</scope>
    <source>
        <strain evidence="6 7">PR54-5</strain>
    </source>
</reference>
<evidence type="ECO:0000256" key="2">
    <source>
        <dbReference type="ARBA" id="ARBA00023015"/>
    </source>
</evidence>
<dbReference type="Pfam" id="PF03466">
    <property type="entry name" value="LysR_substrate"/>
    <property type="match status" value="1"/>
</dbReference>
<sequence length="290" mass="32616">MDWNYIKSFLAIVETGNLEQAAQKIRVSTTTVFRHIHALEEQTGSRLFDRIRGQYHLTDTGNEMLVPARQIMNSFDTISTHVAGADTDLGGLVRLTAPTSFSYFLLPDCIAKLHQRWPEIQVELLASNLEFNMTQRYADIAIRVAANPPDHLVGTEVRKIEWGIYGATGKYTPDGLDTMFDHTFIGGAGNLVGHATFKWLDQHIRKPYKQRTDDLIAMAQLAHAGCGLACLPADLARPGLQLLAKLPDVPANRLWVLTHPDLRHISRIRETMRWISKSLKNDPRLNLAQT</sequence>
<dbReference type="SUPFAM" id="SSF53850">
    <property type="entry name" value="Periplasmic binding protein-like II"/>
    <property type="match status" value="1"/>
</dbReference>
<dbReference type="InterPro" id="IPR036390">
    <property type="entry name" value="WH_DNA-bd_sf"/>
</dbReference>
<evidence type="ECO:0000256" key="1">
    <source>
        <dbReference type="ARBA" id="ARBA00009437"/>
    </source>
</evidence>
<dbReference type="SUPFAM" id="SSF46785">
    <property type="entry name" value="Winged helix' DNA-binding domain"/>
    <property type="match status" value="1"/>
</dbReference>
<comment type="caution">
    <text evidence="6">The sequence shown here is derived from an EMBL/GenBank/DDBJ whole genome shotgun (WGS) entry which is preliminary data.</text>
</comment>
<dbReference type="PANTHER" id="PTHR30537:SF3">
    <property type="entry name" value="TRANSCRIPTIONAL REGULATORY PROTEIN"/>
    <property type="match status" value="1"/>
</dbReference>
<keyword evidence="4" id="KW-0804">Transcription</keyword>
<dbReference type="OrthoDB" id="7333438at2"/>
<proteinExistence type="inferred from homology"/>
<feature type="domain" description="HTH lysR-type" evidence="5">
    <location>
        <begin position="1"/>
        <end position="58"/>
    </location>
</feature>